<dbReference type="GO" id="GO:0044183">
    <property type="term" value="F:protein folding chaperone"/>
    <property type="evidence" value="ECO:0007669"/>
    <property type="project" value="InterPro"/>
</dbReference>
<dbReference type="InterPro" id="IPR038052">
    <property type="entry name" value="Chaperonin_RbcX_sf"/>
</dbReference>
<evidence type="ECO:0000256" key="6">
    <source>
        <dbReference type="ARBA" id="ARBA00023866"/>
    </source>
</evidence>
<dbReference type="InterPro" id="IPR003435">
    <property type="entry name" value="Chaperonin_RcbX"/>
</dbReference>
<comment type="subunit">
    <text evidence="8">Homodimer. Interacts with the exposed C-terminal peptide of RbcL via its central cleft, contacts a second RbcL monomer via its peripheral polar surface.</text>
</comment>
<name>A3INA6_9CHRO</name>
<dbReference type="GO" id="GO:0110102">
    <property type="term" value="P:ribulose bisphosphate carboxylase complex assembly"/>
    <property type="evidence" value="ECO:0007669"/>
    <property type="project" value="UniProtKB-UniRule"/>
</dbReference>
<protein>
    <recommendedName>
        <fullName evidence="6 8">RuBisCO chaperone RbcX</fullName>
    </recommendedName>
</protein>
<comment type="subcellular location">
    <subcellularLocation>
        <location evidence="8">Carboxysome</location>
    </subcellularLocation>
    <subcellularLocation>
        <location evidence="8">Cytoplasm</location>
    </subcellularLocation>
    <text evidence="8">Most protein is cytoplasmic, but some is in the carboxysome.</text>
</comment>
<gene>
    <name evidence="8" type="primary">rbcX</name>
    <name evidence="10" type="ORF">CY0110_00455</name>
</gene>
<keyword evidence="1 8" id="KW-0963">Cytoplasm</keyword>
<dbReference type="GO" id="GO:0015977">
    <property type="term" value="P:carbon fixation"/>
    <property type="evidence" value="ECO:0007669"/>
    <property type="project" value="UniProtKB-UniRule"/>
</dbReference>
<comment type="function">
    <text evidence="8">An RbcL-specific chaperone. The central cleft of the RbcX homodimer (RbcX2) binds the C-terminus of an RbcL monomer, stabilizing the C-terminus and probably preventing its reassociation with chaperonin GroEL-ES. At the same time the peripheral region of RbcX2 binds a second RbcL monomer, bridging the RbcL homodimers in the correct orientation. The RbcX2(2)-bound RbcL dimers then assemble into the RbcL8 core (RbcL8-(RbcX2)8). RbcS binding triggers the release of RbcX2.</text>
</comment>
<organism evidence="10 11">
    <name type="scientific">Crocosphaera chwakensis CCY0110</name>
    <dbReference type="NCBI Taxonomy" id="391612"/>
    <lineage>
        <taxon>Bacteria</taxon>
        <taxon>Bacillati</taxon>
        <taxon>Cyanobacteriota</taxon>
        <taxon>Cyanophyceae</taxon>
        <taxon>Oscillatoriophycideae</taxon>
        <taxon>Chroococcales</taxon>
        <taxon>Aphanothecaceae</taxon>
        <taxon>Crocosphaera</taxon>
        <taxon>Crocosphaera chwakensis</taxon>
    </lineage>
</organism>
<dbReference type="EMBL" id="AAXW01000009">
    <property type="protein sequence ID" value="EAZ92083.1"/>
    <property type="molecule type" value="Genomic_DNA"/>
</dbReference>
<comment type="caution">
    <text evidence="10">The sequence shown here is derived from an EMBL/GenBank/DDBJ whole genome shotgun (WGS) entry which is preliminary data.</text>
</comment>
<sequence>MYPKKIANDTAEVIQNYLTYQAVRVILDQLSETNPKQAIWLRQYTASHNIQKGELFIEGLMGEDKELVMRILKVREYLASEVMEFMPQMVRHRMSQANVEHRRQLLERLTSSSSVSSTSCESENDDSTSNCD</sequence>
<evidence type="ECO:0000313" key="10">
    <source>
        <dbReference type="EMBL" id="EAZ92083.1"/>
    </source>
</evidence>
<evidence type="ECO:0000313" key="11">
    <source>
        <dbReference type="Proteomes" id="UP000003781"/>
    </source>
</evidence>
<reference evidence="10 11" key="1">
    <citation type="submission" date="2007-03" db="EMBL/GenBank/DDBJ databases">
        <authorList>
            <person name="Stal L."/>
            <person name="Ferriera S."/>
            <person name="Johnson J."/>
            <person name="Kravitz S."/>
            <person name="Beeson K."/>
            <person name="Sutton G."/>
            <person name="Rogers Y.-H."/>
            <person name="Friedman R."/>
            <person name="Frazier M."/>
            <person name="Venter J.C."/>
        </authorList>
    </citation>
    <scope>NUCLEOTIDE SEQUENCE [LARGE SCALE GENOMIC DNA]</scope>
    <source>
        <strain evidence="10 11">CCY0110</strain>
    </source>
</reference>
<dbReference type="GO" id="GO:0005737">
    <property type="term" value="C:cytoplasm"/>
    <property type="evidence" value="ECO:0007669"/>
    <property type="project" value="UniProtKB-SubCell"/>
</dbReference>
<evidence type="ECO:0000256" key="3">
    <source>
        <dbReference type="ARBA" id="ARBA00023186"/>
    </source>
</evidence>
<dbReference type="OrthoDB" id="512484at2"/>
<dbReference type="GO" id="GO:0031470">
    <property type="term" value="C:carboxysome"/>
    <property type="evidence" value="ECO:0007669"/>
    <property type="project" value="UniProtKB-SubCell"/>
</dbReference>
<keyword evidence="11" id="KW-1185">Reference proteome</keyword>
<dbReference type="GO" id="GO:0015979">
    <property type="term" value="P:photosynthesis"/>
    <property type="evidence" value="ECO:0007669"/>
    <property type="project" value="UniProtKB-KW"/>
</dbReference>
<comment type="domain">
    <text evidence="8">The homodimer has 2 functional domains, a central cleft essential for production of soluble RbcL in which the RbcL peptide binds, and a polar surface which plays a role in correct RbcL subunit arrangement.</text>
</comment>
<keyword evidence="3 8" id="KW-0143">Chaperone</keyword>
<keyword evidence="5 8" id="KW-1282">Carboxysome</keyword>
<evidence type="ECO:0000256" key="2">
    <source>
        <dbReference type="ARBA" id="ARBA00022531"/>
    </source>
</evidence>
<evidence type="ECO:0000256" key="4">
    <source>
        <dbReference type="ARBA" id="ARBA00023300"/>
    </source>
</evidence>
<feature type="compositionally biased region" description="Low complexity" evidence="9">
    <location>
        <begin position="110"/>
        <end position="121"/>
    </location>
</feature>
<keyword evidence="4 8" id="KW-0120">Carbon dioxide fixation</keyword>
<accession>A3INA6</accession>
<evidence type="ECO:0000256" key="1">
    <source>
        <dbReference type="ARBA" id="ARBA00022490"/>
    </source>
</evidence>
<dbReference type="HAMAP" id="MF_00855">
    <property type="entry name" value="RbcX"/>
    <property type="match status" value="1"/>
</dbReference>
<evidence type="ECO:0000256" key="7">
    <source>
        <dbReference type="ARBA" id="ARBA00024446"/>
    </source>
</evidence>
<proteinExistence type="inferred from homology"/>
<dbReference type="AlphaFoldDB" id="A3INA6"/>
<dbReference type="PANTHER" id="PTHR33791">
    <property type="entry name" value="CHAPERONIN-LIKE RBCX PROTEIN 1, CHLOROPLASTIC"/>
    <property type="match status" value="1"/>
</dbReference>
<keyword evidence="7" id="KW-1283">Bacterial microcompartment</keyword>
<dbReference type="Gene3D" id="1.10.1200.210">
    <property type="entry name" value="Chaperonin-like RbcX"/>
    <property type="match status" value="1"/>
</dbReference>
<evidence type="ECO:0000256" key="8">
    <source>
        <dbReference type="HAMAP-Rule" id="MF_00855"/>
    </source>
</evidence>
<keyword evidence="2 8" id="KW-0602">Photosynthesis</keyword>
<dbReference type="InterPro" id="IPR046381">
    <property type="entry name" value="RbcX"/>
</dbReference>
<dbReference type="SUPFAM" id="SSF158615">
    <property type="entry name" value="RbcX-like"/>
    <property type="match status" value="1"/>
</dbReference>
<evidence type="ECO:0000256" key="9">
    <source>
        <dbReference type="SAM" id="MobiDB-lite"/>
    </source>
</evidence>
<comment type="similarity">
    <text evidence="8">Belongs to the RbcX family.</text>
</comment>
<evidence type="ECO:0000256" key="5">
    <source>
        <dbReference type="ARBA" id="ARBA00023669"/>
    </source>
</evidence>
<dbReference type="Proteomes" id="UP000003781">
    <property type="component" value="Unassembled WGS sequence"/>
</dbReference>
<dbReference type="Pfam" id="PF02341">
    <property type="entry name" value="RbcX"/>
    <property type="match status" value="1"/>
</dbReference>
<feature type="region of interest" description="Disordered" evidence="9">
    <location>
        <begin position="108"/>
        <end position="132"/>
    </location>
</feature>
<dbReference type="RefSeq" id="WP_008274870.1">
    <property type="nucleotide sequence ID" value="NZ_AAXW01000009.1"/>
</dbReference>
<dbReference type="eggNOG" id="ENOG50315SX">
    <property type="taxonomic scope" value="Bacteria"/>
</dbReference>
<dbReference type="PANTHER" id="PTHR33791:SF1">
    <property type="entry name" value="RUBISCO CHAPERONE RBCX"/>
    <property type="match status" value="1"/>
</dbReference>